<gene>
    <name evidence="1" type="ORF">SAMN02745129_3751</name>
</gene>
<dbReference type="EMBL" id="FQXG01000006">
    <property type="protein sequence ID" value="SHI04013.1"/>
    <property type="molecule type" value="Genomic_DNA"/>
</dbReference>
<name>A0A1M5XXN7_9GAMM</name>
<evidence type="ECO:0000313" key="1">
    <source>
        <dbReference type="EMBL" id="SHI04013.1"/>
    </source>
</evidence>
<dbReference type="Proteomes" id="UP000184268">
    <property type="component" value="Unassembled WGS sequence"/>
</dbReference>
<protein>
    <submittedName>
        <fullName evidence="1">Uncharacterized protein</fullName>
    </submittedName>
</protein>
<dbReference type="RefSeq" id="WP_156480048.1">
    <property type="nucleotide sequence ID" value="NZ_FQXG01000006.1"/>
</dbReference>
<dbReference type="STRING" id="299255.SAMN02745129_3751"/>
<keyword evidence="2" id="KW-1185">Reference proteome</keyword>
<proteinExistence type="predicted"/>
<reference evidence="1 2" key="1">
    <citation type="submission" date="2016-11" db="EMBL/GenBank/DDBJ databases">
        <authorList>
            <person name="Jaros S."/>
            <person name="Januszkiewicz K."/>
            <person name="Wedrychowicz H."/>
        </authorList>
    </citation>
    <scope>NUCLEOTIDE SEQUENCE [LARGE SCALE GENOMIC DNA]</scope>
    <source>
        <strain evidence="1 2">DSM 16917</strain>
    </source>
</reference>
<sequence length="53" mass="6169">MMFRYDDIKADGTLQYKEGRRSEARLAGVFRSTSNPFRYDDIKADGTLQYKEG</sequence>
<organism evidence="1 2">
    <name type="scientific">Ferrimonas marina</name>
    <dbReference type="NCBI Taxonomy" id="299255"/>
    <lineage>
        <taxon>Bacteria</taxon>
        <taxon>Pseudomonadati</taxon>
        <taxon>Pseudomonadota</taxon>
        <taxon>Gammaproteobacteria</taxon>
        <taxon>Alteromonadales</taxon>
        <taxon>Ferrimonadaceae</taxon>
        <taxon>Ferrimonas</taxon>
    </lineage>
</organism>
<evidence type="ECO:0000313" key="2">
    <source>
        <dbReference type="Proteomes" id="UP000184268"/>
    </source>
</evidence>
<dbReference type="AlphaFoldDB" id="A0A1M5XXN7"/>
<accession>A0A1M5XXN7</accession>